<name>A0A6J5KN10_9CAUD</name>
<reference evidence="2" key="1">
    <citation type="submission" date="2020-04" db="EMBL/GenBank/DDBJ databases">
        <authorList>
            <person name="Chiriac C."/>
            <person name="Salcher M."/>
            <person name="Ghai R."/>
            <person name="Kavagutti S V."/>
        </authorList>
    </citation>
    <scope>NUCLEOTIDE SEQUENCE</scope>
</reference>
<evidence type="ECO:0000256" key="1">
    <source>
        <dbReference type="SAM" id="MobiDB-lite"/>
    </source>
</evidence>
<evidence type="ECO:0000313" key="2">
    <source>
        <dbReference type="EMBL" id="CAB4123764.1"/>
    </source>
</evidence>
<protein>
    <submittedName>
        <fullName evidence="2">Uncharacterized protein</fullName>
    </submittedName>
</protein>
<sequence length="109" mass="11351">MFTEASPGYPEIDTDLLPGVPGQRGPTGPTGPGVSDAQIASLIPGLVSYRHTQLAASNTWTITHNLHFMPNVTAYDSSGNMVEGNVVHTNVNSLTIQFSAAISGNAVLS</sequence>
<organism evidence="2">
    <name type="scientific">uncultured Caudovirales phage</name>
    <dbReference type="NCBI Taxonomy" id="2100421"/>
    <lineage>
        <taxon>Viruses</taxon>
        <taxon>Duplodnaviria</taxon>
        <taxon>Heunggongvirae</taxon>
        <taxon>Uroviricota</taxon>
        <taxon>Caudoviricetes</taxon>
        <taxon>Peduoviridae</taxon>
        <taxon>Maltschvirus</taxon>
        <taxon>Maltschvirus maltsch</taxon>
    </lineage>
</organism>
<dbReference type="EMBL" id="LR796175">
    <property type="protein sequence ID" value="CAB4123764.1"/>
    <property type="molecule type" value="Genomic_DNA"/>
</dbReference>
<proteinExistence type="predicted"/>
<accession>A0A6J5KN10</accession>
<gene>
    <name evidence="2" type="ORF">UFOVP45_22</name>
</gene>
<feature type="compositionally biased region" description="Low complexity" evidence="1">
    <location>
        <begin position="18"/>
        <end position="27"/>
    </location>
</feature>
<feature type="region of interest" description="Disordered" evidence="1">
    <location>
        <begin position="1"/>
        <end position="35"/>
    </location>
</feature>